<keyword evidence="2" id="KW-1185">Reference proteome</keyword>
<evidence type="ECO:0000313" key="2">
    <source>
        <dbReference type="Proteomes" id="UP001147746"/>
    </source>
</evidence>
<dbReference type="GO" id="GO:0072330">
    <property type="term" value="P:monocarboxylic acid biosynthetic process"/>
    <property type="evidence" value="ECO:0007669"/>
    <property type="project" value="UniProtKB-ARBA"/>
</dbReference>
<reference evidence="1" key="2">
    <citation type="journal article" date="2023" name="IMA Fungus">
        <title>Comparative genomic study of the Penicillium genus elucidates a diverse pangenome and 15 lateral gene transfer events.</title>
        <authorList>
            <person name="Petersen C."/>
            <person name="Sorensen T."/>
            <person name="Nielsen M.R."/>
            <person name="Sondergaard T.E."/>
            <person name="Sorensen J.L."/>
            <person name="Fitzpatrick D.A."/>
            <person name="Frisvad J.C."/>
            <person name="Nielsen K.L."/>
        </authorList>
    </citation>
    <scope>NUCLEOTIDE SEQUENCE</scope>
    <source>
        <strain evidence="1">IBT 21472</strain>
    </source>
</reference>
<name>A0A9W9PW84_9EURO</name>
<dbReference type="SUPFAM" id="SSF53474">
    <property type="entry name" value="alpha/beta-Hydrolases"/>
    <property type="match status" value="1"/>
</dbReference>
<dbReference type="AlphaFoldDB" id="A0A9W9PW84"/>
<evidence type="ECO:0000313" key="1">
    <source>
        <dbReference type="EMBL" id="KAJ5315524.1"/>
    </source>
</evidence>
<reference evidence="1" key="1">
    <citation type="submission" date="2022-12" db="EMBL/GenBank/DDBJ databases">
        <authorList>
            <person name="Petersen C."/>
        </authorList>
    </citation>
    <scope>NUCLEOTIDE SEQUENCE</scope>
    <source>
        <strain evidence="1">IBT 21472</strain>
    </source>
</reference>
<dbReference type="Gene3D" id="3.40.50.1820">
    <property type="entry name" value="alpha/beta hydrolase"/>
    <property type="match status" value="1"/>
</dbReference>
<comment type="caution">
    <text evidence="1">The sequence shown here is derived from an EMBL/GenBank/DDBJ whole genome shotgun (WGS) entry which is preliminary data.</text>
</comment>
<dbReference type="GO" id="GO:0017000">
    <property type="term" value="P:antibiotic biosynthetic process"/>
    <property type="evidence" value="ECO:0007669"/>
    <property type="project" value="UniProtKB-ARBA"/>
</dbReference>
<organism evidence="1 2">
    <name type="scientific">Penicillium atrosanguineum</name>
    <dbReference type="NCBI Taxonomy" id="1132637"/>
    <lineage>
        <taxon>Eukaryota</taxon>
        <taxon>Fungi</taxon>
        <taxon>Dikarya</taxon>
        <taxon>Ascomycota</taxon>
        <taxon>Pezizomycotina</taxon>
        <taxon>Eurotiomycetes</taxon>
        <taxon>Eurotiomycetidae</taxon>
        <taxon>Eurotiales</taxon>
        <taxon>Aspergillaceae</taxon>
        <taxon>Penicillium</taxon>
    </lineage>
</organism>
<gene>
    <name evidence="1" type="ORF">N7476_005831</name>
</gene>
<accession>A0A9W9PW84</accession>
<sequence>MSTLIQQFQSPSNPDRSITYAHLNIGAQHTLIFCYGAASNSLVLSLYEPFLESHADLSLLCVDRWTQGKDAARTGPALLSELTSITLELLDSLKIDHFSIASHSAGVYQQLHLAQSAPTRVDHVFPISSHIPEPYTDSKIMNVMCSMPDFLFKPITKLDATMANTWIGKKFVGMMAKKDDEEKNDLYISSSENMKPIHERIITECAANPVRAEASNIDYRFGYGRIEGVKADFLTGLYRDSPVGITWYTSDGEVFFGPKCVERIAKDMNKVEVEIVNVPGATHADIYVRKDVWEGMYARMTRGREAS</sequence>
<dbReference type="EMBL" id="JAPZBO010000005">
    <property type="protein sequence ID" value="KAJ5315524.1"/>
    <property type="molecule type" value="Genomic_DNA"/>
</dbReference>
<dbReference type="InterPro" id="IPR029058">
    <property type="entry name" value="AB_hydrolase_fold"/>
</dbReference>
<dbReference type="Proteomes" id="UP001147746">
    <property type="component" value="Unassembled WGS sequence"/>
</dbReference>
<protein>
    <submittedName>
        <fullName evidence="1">Uncharacterized protein</fullName>
    </submittedName>
</protein>
<proteinExistence type="predicted"/>